<reference evidence="3" key="1">
    <citation type="submission" date="2015-06" db="EMBL/GenBank/DDBJ databases">
        <title>Expansion of signal transduction pathways in fungi by whole-genome duplication.</title>
        <authorList>
            <consortium name="DOE Joint Genome Institute"/>
            <person name="Corrochano L.M."/>
            <person name="Kuo A."/>
            <person name="Marcet-Houben M."/>
            <person name="Polaino S."/>
            <person name="Salamov A."/>
            <person name="Villalobos J.M."/>
            <person name="Alvarez M.I."/>
            <person name="Avalos J."/>
            <person name="Benito E.P."/>
            <person name="Benoit I."/>
            <person name="Burger G."/>
            <person name="Camino L.P."/>
            <person name="Canovas D."/>
            <person name="Cerda-Olmedo E."/>
            <person name="Cheng J.-F."/>
            <person name="Dominguez A."/>
            <person name="Elias M."/>
            <person name="Eslava A.P."/>
            <person name="Glaser F."/>
            <person name="Grimwood J."/>
            <person name="Gutierrez G."/>
            <person name="Heitman J."/>
            <person name="Henrissat B."/>
            <person name="Iturriaga E.A."/>
            <person name="Lang B.F."/>
            <person name="Lavin J.L."/>
            <person name="Lee S."/>
            <person name="Li W."/>
            <person name="Lindquist E."/>
            <person name="Lopez-Garcia S."/>
            <person name="Luque E.M."/>
            <person name="Marcos A.T."/>
            <person name="Martin J."/>
            <person name="McCluskey K."/>
            <person name="Medina H.R."/>
            <person name="Miralles-Duran A."/>
            <person name="Miyazaki A."/>
            <person name="Munoz-Torres E."/>
            <person name="Oguiza J.A."/>
            <person name="Ohm R."/>
            <person name="Olmedo M."/>
            <person name="Orejas M."/>
            <person name="Ortiz-Castellanos L."/>
            <person name="Pisabarro A.G."/>
            <person name="Rodriguez-Romero J."/>
            <person name="Ruiz-Herrera J."/>
            <person name="Ruiz-Vazquez R."/>
            <person name="Sanz C."/>
            <person name="Schackwitz W."/>
            <person name="Schmutz J."/>
            <person name="Shahriari M."/>
            <person name="Shelest E."/>
            <person name="Silva-Franco F."/>
            <person name="Soanes D."/>
            <person name="Syed K."/>
            <person name="Tagua V.G."/>
            <person name="Talbot N.J."/>
            <person name="Thon M."/>
            <person name="De vries R.P."/>
            <person name="Wiebenga A."/>
            <person name="Yadav J.S."/>
            <person name="Braun E.L."/>
            <person name="Baker S."/>
            <person name="Garre V."/>
            <person name="Horwitz B."/>
            <person name="Torres-Martinez S."/>
            <person name="Idnurm A."/>
            <person name="Herrera-Estrella A."/>
            <person name="Gabaldon T."/>
            <person name="Grigoriev I.V."/>
        </authorList>
    </citation>
    <scope>NUCLEOTIDE SEQUENCE [LARGE SCALE GENOMIC DNA]</scope>
    <source>
        <strain evidence="3">NRRL 1555(-)</strain>
    </source>
</reference>
<dbReference type="InParanoid" id="A0A162Q402"/>
<dbReference type="RefSeq" id="XP_018297876.1">
    <property type="nucleotide sequence ID" value="XM_018440399.1"/>
</dbReference>
<name>A0A162Q402_PHYB8</name>
<organism evidence="2 3">
    <name type="scientific">Phycomyces blakesleeanus (strain ATCC 8743b / DSM 1359 / FGSC 10004 / NBRC 33097 / NRRL 1555)</name>
    <dbReference type="NCBI Taxonomy" id="763407"/>
    <lineage>
        <taxon>Eukaryota</taxon>
        <taxon>Fungi</taxon>
        <taxon>Fungi incertae sedis</taxon>
        <taxon>Mucoromycota</taxon>
        <taxon>Mucoromycotina</taxon>
        <taxon>Mucoromycetes</taxon>
        <taxon>Mucorales</taxon>
        <taxon>Phycomycetaceae</taxon>
        <taxon>Phycomyces</taxon>
    </lineage>
</organism>
<feature type="transmembrane region" description="Helical" evidence="1">
    <location>
        <begin position="53"/>
        <end position="76"/>
    </location>
</feature>
<accession>A0A162Q402</accession>
<keyword evidence="1" id="KW-0812">Transmembrane</keyword>
<sequence>MSIYKDAIAKHQRFLTIENVKSRSAMLRKYDRFLPVMQKIIKSYCHYTLCNEILLSVLLLIGLLTRIMSFPFFYLLMFPESDSTSWDQIELFHAGKKVMICGPVESKYHPPTRKCCSPKIRAQAAQAVPPGCSYKMDNIKGNLFNFEYWENTKPKQYDITKYDIALCKSKVVEKRVAHACL</sequence>
<keyword evidence="1" id="KW-1133">Transmembrane helix</keyword>
<proteinExistence type="predicted"/>
<protein>
    <submittedName>
        <fullName evidence="2">Uncharacterized protein</fullName>
    </submittedName>
</protein>
<keyword evidence="3" id="KW-1185">Reference proteome</keyword>
<keyword evidence="1" id="KW-0472">Membrane</keyword>
<evidence type="ECO:0000313" key="3">
    <source>
        <dbReference type="Proteomes" id="UP000077315"/>
    </source>
</evidence>
<evidence type="ECO:0000313" key="2">
    <source>
        <dbReference type="EMBL" id="OAD79836.1"/>
    </source>
</evidence>
<gene>
    <name evidence="2" type="ORF">PHYBLDRAFT_58880</name>
</gene>
<dbReference type="AlphaFoldDB" id="A0A162Q402"/>
<evidence type="ECO:0000256" key="1">
    <source>
        <dbReference type="SAM" id="Phobius"/>
    </source>
</evidence>
<dbReference type="VEuPathDB" id="FungiDB:PHYBLDRAFT_58880"/>
<dbReference type="EMBL" id="KV440972">
    <property type="protein sequence ID" value="OAD79836.1"/>
    <property type="molecule type" value="Genomic_DNA"/>
</dbReference>
<dbReference type="Proteomes" id="UP000077315">
    <property type="component" value="Unassembled WGS sequence"/>
</dbReference>
<dbReference type="GeneID" id="29001305"/>